<gene>
    <name evidence="2" type="ORF">J120_03705</name>
</gene>
<dbReference type="EMBL" id="ARQD01000003">
    <property type="protein sequence ID" value="KIX85029.1"/>
    <property type="molecule type" value="Genomic_DNA"/>
</dbReference>
<dbReference type="STRING" id="1306947.J120_03705"/>
<keyword evidence="1" id="KW-0175">Coiled coil</keyword>
<reference evidence="2 3" key="1">
    <citation type="journal article" date="2013" name="Proc. Natl. Acad. Sci. U.S.A.">
        <title>Candidate phylum TM6 genome recovered from a hospital sink biofilm provides genomic insights into this uncultivated phylum.</title>
        <authorList>
            <person name="McLean J.S."/>
            <person name="Lombardo M.J."/>
            <person name="Badger J.H."/>
            <person name="Edlund A."/>
            <person name="Novotny M."/>
            <person name="Yee-Greenbaum J."/>
            <person name="Vyahhi N."/>
            <person name="Hall A.P."/>
            <person name="Yang Y."/>
            <person name="Dupont C.L."/>
            <person name="Ziegler M.G."/>
            <person name="Chitsaz H."/>
            <person name="Allen A.E."/>
            <person name="Yooseph S."/>
            <person name="Tesler G."/>
            <person name="Pevzner P.A."/>
            <person name="Friedman R.M."/>
            <person name="Nealson K.H."/>
            <person name="Venter J.C."/>
            <person name="Lasken R.S."/>
        </authorList>
    </citation>
    <scope>NUCLEOTIDE SEQUENCE [LARGE SCALE GENOMIC DNA]</scope>
    <source>
        <strain evidence="2 3">TM6SC1</strain>
    </source>
</reference>
<keyword evidence="3" id="KW-1185">Reference proteome</keyword>
<protein>
    <submittedName>
        <fullName evidence="2">Uncharacterized protein</fullName>
    </submittedName>
</protein>
<name>A0A0D2GNQ2_9BACT</name>
<feature type="coiled-coil region" evidence="1">
    <location>
        <begin position="2"/>
        <end position="64"/>
    </location>
</feature>
<accession>A0A0D2GNQ2</accession>
<proteinExistence type="predicted"/>
<dbReference type="AlphaFoldDB" id="A0A0D2GNQ2"/>
<evidence type="ECO:0000313" key="3">
    <source>
        <dbReference type="Proteomes" id="UP000032214"/>
    </source>
</evidence>
<comment type="caution">
    <text evidence="2">The sequence shown here is derived from an EMBL/GenBank/DDBJ whole genome shotgun (WGS) entry which is preliminary data.</text>
</comment>
<organism evidence="2 3">
    <name type="scientific">candidate division TM6 bacterium JCVI TM6SC1</name>
    <dbReference type="NCBI Taxonomy" id="1306947"/>
    <lineage>
        <taxon>Bacteria</taxon>
        <taxon>Candidatus Babelota</taxon>
        <taxon>Vermiphilus</taxon>
    </lineage>
</organism>
<evidence type="ECO:0000313" key="2">
    <source>
        <dbReference type="EMBL" id="KIX85029.1"/>
    </source>
</evidence>
<dbReference type="Proteomes" id="UP000032214">
    <property type="component" value="Unassembled WGS sequence"/>
</dbReference>
<evidence type="ECO:0000256" key="1">
    <source>
        <dbReference type="SAM" id="Coils"/>
    </source>
</evidence>
<sequence>MLKVLEEKIAALIGIVSNLRTENSYLLQEKMDLSLQLEQAQIQIQALEKALKEDAVRVEQLDEERLLTNLLVGDIIKNIDTLVQHEQ</sequence>